<gene>
    <name evidence="2" type="ORF">EZS28_008444</name>
</gene>
<dbReference type="AlphaFoldDB" id="A0A5J4WNN2"/>
<sequence>MAKNIPPGYEQPPSYRDSELFDCLLTLRAPANEPSPKKSFQGRKRSNSQTRNRGLLTDQGFIPPTFDRNDSRFMKKLDALQLYMLSKQMAFKDLTQRFPALNNTFSKIETQQKMIYAQVTYNQEEQLQFFVEHGPRASLIANSMIGQHNRKRSAFEQKDPFLSLRAVPVAQGPRYITRLIHEGVSVGNIVFQPRIQADLLTLDHHEEIGIIIDITTTNTTIEIANFGKRWPKQQVCIILLSLIQSLRNLEIIGGGQQNKIGDETRISGLLQIQLKCNQVNCHTFIPSAPEQFHLQGAR</sequence>
<dbReference type="Proteomes" id="UP000324800">
    <property type="component" value="Unassembled WGS sequence"/>
</dbReference>
<organism evidence="2 3">
    <name type="scientific">Streblomastix strix</name>
    <dbReference type="NCBI Taxonomy" id="222440"/>
    <lineage>
        <taxon>Eukaryota</taxon>
        <taxon>Metamonada</taxon>
        <taxon>Preaxostyla</taxon>
        <taxon>Oxymonadida</taxon>
        <taxon>Streblomastigidae</taxon>
        <taxon>Streblomastix</taxon>
    </lineage>
</organism>
<comment type="caution">
    <text evidence="2">The sequence shown here is derived from an EMBL/GenBank/DDBJ whole genome shotgun (WGS) entry which is preliminary data.</text>
</comment>
<accession>A0A5J4WNN2</accession>
<dbReference type="EMBL" id="SNRW01001535">
    <property type="protein sequence ID" value="KAA6396025.1"/>
    <property type="molecule type" value="Genomic_DNA"/>
</dbReference>
<feature type="region of interest" description="Disordered" evidence="1">
    <location>
        <begin position="30"/>
        <end position="61"/>
    </location>
</feature>
<evidence type="ECO:0000313" key="3">
    <source>
        <dbReference type="Proteomes" id="UP000324800"/>
    </source>
</evidence>
<evidence type="ECO:0000256" key="1">
    <source>
        <dbReference type="SAM" id="MobiDB-lite"/>
    </source>
</evidence>
<proteinExistence type="predicted"/>
<reference evidence="2 3" key="1">
    <citation type="submission" date="2019-03" db="EMBL/GenBank/DDBJ databases">
        <title>Single cell metagenomics reveals metabolic interactions within the superorganism composed of flagellate Streblomastix strix and complex community of Bacteroidetes bacteria on its surface.</title>
        <authorList>
            <person name="Treitli S.C."/>
            <person name="Kolisko M."/>
            <person name="Husnik F."/>
            <person name="Keeling P."/>
            <person name="Hampl V."/>
        </authorList>
    </citation>
    <scope>NUCLEOTIDE SEQUENCE [LARGE SCALE GENOMIC DNA]</scope>
    <source>
        <strain evidence="2">ST1C</strain>
    </source>
</reference>
<protein>
    <submittedName>
        <fullName evidence="2">Uncharacterized protein</fullName>
    </submittedName>
</protein>
<name>A0A5J4WNN2_9EUKA</name>
<evidence type="ECO:0000313" key="2">
    <source>
        <dbReference type="EMBL" id="KAA6396025.1"/>
    </source>
</evidence>